<keyword evidence="10" id="KW-0732">Signal</keyword>
<keyword evidence="4" id="KW-0788">Thiol protease</keyword>
<dbReference type="OMA" id="ATHLHHY"/>
<dbReference type="GO" id="GO:0006508">
    <property type="term" value="P:proteolysis"/>
    <property type="evidence" value="ECO:0007669"/>
    <property type="project" value="UniProtKB-KW"/>
</dbReference>
<dbReference type="PRINTS" id="PR00705">
    <property type="entry name" value="PAPAIN"/>
</dbReference>
<feature type="chain" id="PRO_5030800612" description="cathepsin L" evidence="10">
    <location>
        <begin position="17"/>
        <end position="343"/>
    </location>
</feature>
<keyword evidence="2" id="KW-0645">Protease</keyword>
<dbReference type="Proteomes" id="UP000594454">
    <property type="component" value="Chromosome 4"/>
</dbReference>
<dbReference type="EMBL" id="LR899012">
    <property type="protein sequence ID" value="CAD7088589.1"/>
    <property type="molecule type" value="Genomic_DNA"/>
</dbReference>
<keyword evidence="3" id="KW-0378">Hydrolase</keyword>
<dbReference type="OrthoDB" id="10253408at2759"/>
<dbReference type="GO" id="GO:0004197">
    <property type="term" value="F:cysteine-type endopeptidase activity"/>
    <property type="evidence" value="ECO:0007669"/>
    <property type="project" value="UniProtKB-EC"/>
</dbReference>
<keyword evidence="14" id="KW-1185">Reference proteome</keyword>
<dbReference type="InParanoid" id="A0A7R8UXW5"/>
<evidence type="ECO:0000259" key="12">
    <source>
        <dbReference type="SMART" id="SM00848"/>
    </source>
</evidence>
<dbReference type="Gene3D" id="3.90.70.10">
    <property type="entry name" value="Cysteine proteinases"/>
    <property type="match status" value="1"/>
</dbReference>
<comment type="catalytic activity">
    <reaction evidence="7">
        <text>Specificity close to that of papain. As compared to cathepsin B, cathepsin L exhibits higher activity toward protein substrates, but has little activity on Z-Arg-Arg-NHMec, and no peptidyl-dipeptidase activity.</text>
        <dbReference type="EC" id="3.4.22.15"/>
    </reaction>
</comment>
<evidence type="ECO:0000256" key="1">
    <source>
        <dbReference type="ARBA" id="ARBA00008455"/>
    </source>
</evidence>
<dbReference type="PROSITE" id="PS00640">
    <property type="entry name" value="THIOL_PROTEASE_ASN"/>
    <property type="match status" value="1"/>
</dbReference>
<dbReference type="InterPro" id="IPR025660">
    <property type="entry name" value="Pept_his_AS"/>
</dbReference>
<dbReference type="InterPro" id="IPR013201">
    <property type="entry name" value="Prot_inhib_I29"/>
</dbReference>
<feature type="domain" description="Cathepsin propeptide inhibitor" evidence="12">
    <location>
        <begin position="26"/>
        <end position="86"/>
    </location>
</feature>
<dbReference type="InterPro" id="IPR000169">
    <property type="entry name" value="Pept_cys_AS"/>
</dbReference>
<dbReference type="PANTHER" id="PTHR12411">
    <property type="entry name" value="CYSTEINE PROTEASE FAMILY C1-RELATED"/>
    <property type="match status" value="1"/>
</dbReference>
<dbReference type="Pfam" id="PF00112">
    <property type="entry name" value="Peptidase_C1"/>
    <property type="match status" value="1"/>
</dbReference>
<evidence type="ECO:0000259" key="11">
    <source>
        <dbReference type="SMART" id="SM00645"/>
    </source>
</evidence>
<evidence type="ECO:0000256" key="6">
    <source>
        <dbReference type="ARBA" id="ARBA00023157"/>
    </source>
</evidence>
<dbReference type="FunFam" id="3.90.70.10:FF:000006">
    <property type="entry name" value="Cathepsin S"/>
    <property type="match status" value="1"/>
</dbReference>
<evidence type="ECO:0000256" key="10">
    <source>
        <dbReference type="SAM" id="SignalP"/>
    </source>
</evidence>
<dbReference type="CDD" id="cd02248">
    <property type="entry name" value="Peptidase_C1A"/>
    <property type="match status" value="1"/>
</dbReference>
<evidence type="ECO:0000256" key="3">
    <source>
        <dbReference type="ARBA" id="ARBA00022801"/>
    </source>
</evidence>
<dbReference type="InterPro" id="IPR025661">
    <property type="entry name" value="Pept_asp_AS"/>
</dbReference>
<dbReference type="InterPro" id="IPR013128">
    <property type="entry name" value="Peptidase_C1A"/>
</dbReference>
<evidence type="ECO:0000256" key="4">
    <source>
        <dbReference type="ARBA" id="ARBA00022807"/>
    </source>
</evidence>
<keyword evidence="6" id="KW-1015">Disulfide bond</keyword>
<accession>A0A7R8UXW5</accession>
<reference evidence="13 14" key="1">
    <citation type="submission" date="2020-11" db="EMBL/GenBank/DDBJ databases">
        <authorList>
            <person name="Wallbank WR R."/>
            <person name="Pardo Diaz C."/>
            <person name="Kozak K."/>
            <person name="Martin S."/>
            <person name="Jiggins C."/>
            <person name="Moest M."/>
            <person name="Warren A I."/>
            <person name="Generalovic N T."/>
            <person name="Byers J.R.P. K."/>
            <person name="Montejo-Kovacevich G."/>
            <person name="Yen C E."/>
        </authorList>
    </citation>
    <scope>NUCLEOTIDE SEQUENCE [LARGE SCALE GENOMIC DNA]</scope>
</reference>
<evidence type="ECO:0000313" key="14">
    <source>
        <dbReference type="Proteomes" id="UP000594454"/>
    </source>
</evidence>
<evidence type="ECO:0000313" key="13">
    <source>
        <dbReference type="EMBL" id="CAD7088589.1"/>
    </source>
</evidence>
<comment type="subunit">
    <text evidence="9">Dimer of a heavy and a light chain linked by disulfide bonds.</text>
</comment>
<evidence type="ECO:0000256" key="8">
    <source>
        <dbReference type="ARBA" id="ARBA00038911"/>
    </source>
</evidence>
<feature type="signal peptide" evidence="10">
    <location>
        <begin position="1"/>
        <end position="16"/>
    </location>
</feature>
<dbReference type="PROSITE" id="PS00639">
    <property type="entry name" value="THIOL_PROTEASE_HIS"/>
    <property type="match status" value="1"/>
</dbReference>
<name>A0A7R8UXW5_HERIL</name>
<dbReference type="SMART" id="SM00645">
    <property type="entry name" value="Pept_C1"/>
    <property type="match status" value="1"/>
</dbReference>
<gene>
    <name evidence="13" type="ORF">HERILL_LOCUS11199</name>
</gene>
<sequence length="343" mass="38504">MLIFSALFVLVGLGFALPSYELEREWKQFQLAYNRNYKNPAELRYRKGIFNTNLENIKKHNEEYEAGLQSYMKGVNKFTDLTFEEVQKKLLTYKGNSASKVTVDLDILQVADNELPESIDFREKGYVTPVKDQGDCGSCWAFSAVGAIEGQLYEATKKLVTLSEQELVDCSESNFGCFGGWMKSAFKDLRKLGGIATEESYPYEGDDDECEFEEDMAVAQITGSKSLPKKEDALKKAVATIGPISVAIEVTDNFVDYKEGVFYDKSCSGEECLMNHAVLVVGYGKDNATGKDYWLVKNSWSDDWGDNGYIKMSRNRRNNCNIASAAIYPIVKPKGNFSSFADE</sequence>
<comment type="similarity">
    <text evidence="1">Belongs to the peptidase C1 family.</text>
</comment>
<evidence type="ECO:0000256" key="2">
    <source>
        <dbReference type="ARBA" id="ARBA00022670"/>
    </source>
</evidence>
<evidence type="ECO:0000256" key="5">
    <source>
        <dbReference type="ARBA" id="ARBA00023145"/>
    </source>
</evidence>
<evidence type="ECO:0000256" key="7">
    <source>
        <dbReference type="ARBA" id="ARBA00036319"/>
    </source>
</evidence>
<dbReference type="InterPro" id="IPR000668">
    <property type="entry name" value="Peptidase_C1A_C"/>
</dbReference>
<dbReference type="EC" id="3.4.22.15" evidence="8"/>
<keyword evidence="5" id="KW-0865">Zymogen</keyword>
<feature type="domain" description="Peptidase C1A papain C-terminal" evidence="11">
    <location>
        <begin position="115"/>
        <end position="330"/>
    </location>
</feature>
<dbReference type="SUPFAM" id="SSF54001">
    <property type="entry name" value="Cysteine proteinases"/>
    <property type="match status" value="1"/>
</dbReference>
<dbReference type="SMART" id="SM00848">
    <property type="entry name" value="Inhibitor_I29"/>
    <property type="match status" value="1"/>
</dbReference>
<dbReference type="InterPro" id="IPR038765">
    <property type="entry name" value="Papain-like_cys_pep_sf"/>
</dbReference>
<organism evidence="13 14">
    <name type="scientific">Hermetia illucens</name>
    <name type="common">Black soldier fly</name>
    <dbReference type="NCBI Taxonomy" id="343691"/>
    <lineage>
        <taxon>Eukaryota</taxon>
        <taxon>Metazoa</taxon>
        <taxon>Ecdysozoa</taxon>
        <taxon>Arthropoda</taxon>
        <taxon>Hexapoda</taxon>
        <taxon>Insecta</taxon>
        <taxon>Pterygota</taxon>
        <taxon>Neoptera</taxon>
        <taxon>Endopterygota</taxon>
        <taxon>Diptera</taxon>
        <taxon>Brachycera</taxon>
        <taxon>Stratiomyomorpha</taxon>
        <taxon>Stratiomyidae</taxon>
        <taxon>Hermetiinae</taxon>
        <taxon>Hermetia</taxon>
    </lineage>
</organism>
<evidence type="ECO:0000256" key="9">
    <source>
        <dbReference type="ARBA" id="ARBA00063237"/>
    </source>
</evidence>
<protein>
    <recommendedName>
        <fullName evidence="8">cathepsin L</fullName>
        <ecNumber evidence="8">3.4.22.15</ecNumber>
    </recommendedName>
</protein>
<dbReference type="Pfam" id="PF08246">
    <property type="entry name" value="Inhibitor_I29"/>
    <property type="match status" value="1"/>
</dbReference>
<dbReference type="InterPro" id="IPR039417">
    <property type="entry name" value="Peptidase_C1A_papain-like"/>
</dbReference>
<proteinExistence type="inferred from homology"/>
<dbReference type="AlphaFoldDB" id="A0A7R8UXW5"/>
<dbReference type="PROSITE" id="PS00139">
    <property type="entry name" value="THIOL_PROTEASE_CYS"/>
    <property type="match status" value="1"/>
</dbReference>